<comment type="caution">
    <text evidence="2">The sequence shown here is derived from an EMBL/GenBank/DDBJ whole genome shotgun (WGS) entry which is preliminary data.</text>
</comment>
<organism evidence="2 3">
    <name type="scientific">Paenibacillus sediminis</name>
    <dbReference type="NCBI Taxonomy" id="664909"/>
    <lineage>
        <taxon>Bacteria</taxon>
        <taxon>Bacillati</taxon>
        <taxon>Bacillota</taxon>
        <taxon>Bacilli</taxon>
        <taxon>Bacillales</taxon>
        <taxon>Paenibacillaceae</taxon>
        <taxon>Paenibacillus</taxon>
    </lineage>
</organism>
<name>A0ABS4H544_9BACL</name>
<evidence type="ECO:0000259" key="1">
    <source>
        <dbReference type="Pfam" id="PF00144"/>
    </source>
</evidence>
<dbReference type="PANTHER" id="PTHR46825">
    <property type="entry name" value="D-ALANYL-D-ALANINE-CARBOXYPEPTIDASE/ENDOPEPTIDASE AMPH"/>
    <property type="match status" value="1"/>
</dbReference>
<dbReference type="InterPro" id="IPR001466">
    <property type="entry name" value="Beta-lactam-related"/>
</dbReference>
<dbReference type="SUPFAM" id="SSF56601">
    <property type="entry name" value="beta-lactamase/transpeptidase-like"/>
    <property type="match status" value="1"/>
</dbReference>
<dbReference type="EMBL" id="JAGGKP010000006">
    <property type="protein sequence ID" value="MBP1937644.1"/>
    <property type="molecule type" value="Genomic_DNA"/>
</dbReference>
<dbReference type="Gene3D" id="3.40.710.10">
    <property type="entry name" value="DD-peptidase/beta-lactamase superfamily"/>
    <property type="match status" value="1"/>
</dbReference>
<feature type="domain" description="Beta-lactamase-related" evidence="1">
    <location>
        <begin position="21"/>
        <end position="314"/>
    </location>
</feature>
<proteinExistence type="predicted"/>
<dbReference type="Pfam" id="PF00144">
    <property type="entry name" value="Beta-lactamase"/>
    <property type="match status" value="1"/>
</dbReference>
<dbReference type="RefSeq" id="WP_209850644.1">
    <property type="nucleotide sequence ID" value="NZ_CBCRVE010000007.1"/>
</dbReference>
<sequence>MNDSVPFNLVQYIEKYNEIWSLSGNILISQGGTVLFKKSFGKANFENNVDNTLKTKFYIGSISKQFAAALTLILYEEGKISLCESVRKYMPLLPRSYQTINIHHLLTHSSGIPDYYECVIDFEKYHDKIPYTNDEFLELYKNKPLDFEVGNNWKYSNSGWHLLGMILEKITDQPFEECMHNRIFDPLEMTDTGYDIYRSIIPFKANGYVVEGDILKCAPFYDMGKLSCSGGIYSTTADLLKWDNALYEERLLSKSSLQLMFRKYLDKYGYGWFIDTRNNKTRFFHSGRVEGYRSRIIRYPETKHSIIYLSNIDAEIDWLQDIESILFGGDYRLPYKPQKVQVDEKTLYELLGEYKSMSGKLERTFTFSKENDRYYFKWNSNPKFEVYPISNHCFRPVNWIDMTHEFRREGSDIWLYEYKKNS</sequence>
<dbReference type="InterPro" id="IPR050491">
    <property type="entry name" value="AmpC-like"/>
</dbReference>
<keyword evidence="3" id="KW-1185">Reference proteome</keyword>
<protein>
    <submittedName>
        <fullName evidence="2">CubicO group peptidase (Beta-lactamase class C family)</fullName>
    </submittedName>
</protein>
<accession>A0ABS4H544</accession>
<dbReference type="Proteomes" id="UP001519273">
    <property type="component" value="Unassembled WGS sequence"/>
</dbReference>
<gene>
    <name evidence="2" type="ORF">J2Z20_002557</name>
</gene>
<dbReference type="InterPro" id="IPR012338">
    <property type="entry name" value="Beta-lactam/transpept-like"/>
</dbReference>
<dbReference type="PANTHER" id="PTHR46825:SF9">
    <property type="entry name" value="BETA-LACTAMASE-RELATED DOMAIN-CONTAINING PROTEIN"/>
    <property type="match status" value="1"/>
</dbReference>
<evidence type="ECO:0000313" key="3">
    <source>
        <dbReference type="Proteomes" id="UP001519273"/>
    </source>
</evidence>
<reference evidence="2 3" key="1">
    <citation type="submission" date="2021-03" db="EMBL/GenBank/DDBJ databases">
        <title>Genomic Encyclopedia of Type Strains, Phase IV (KMG-IV): sequencing the most valuable type-strain genomes for metagenomic binning, comparative biology and taxonomic classification.</title>
        <authorList>
            <person name="Goeker M."/>
        </authorList>
    </citation>
    <scope>NUCLEOTIDE SEQUENCE [LARGE SCALE GENOMIC DNA]</scope>
    <source>
        <strain evidence="2 3">DSM 23491</strain>
    </source>
</reference>
<evidence type="ECO:0000313" key="2">
    <source>
        <dbReference type="EMBL" id="MBP1937644.1"/>
    </source>
</evidence>